<sequence>MHPQAVLQLLRTHAPADPTELDAIQSKAEFYDAELASWQQRLDAALILVNLLQTKVSDLGRKKEIFTSYIAPIRPLPAELLSQIFVIACEEDPDFDIFPVGRPTGFLTSHSLVHVCKFWRTVALDTRSIWHHSVNLKPLLQIDRDITDRLQSVRELYGQNLVRLYVHLASKHAWWGVDLVRDVILRSQNHVKSLKLVGKVFEGSQPEILSAPLLEELMLSADVATYELVSSVEFHSPTLTKVFLYYPPSALPRLSIPRHQLTYLSLGFPMFEYSTPVEGSMWFPLETILNFLQNCSSLLHLNFTYINISYPIQGVPPVLNPVTLPRLRTLEINDPFLRTASIIRASILPPVHQWESLITYLSAPSLKRFDWIIPERINSPTPLLYSIPSINHFLRTTRRIQIIRVAVCDFEPLAVQRTHILRICGTLGNFSTLRSTPSLANEDVLKLATQRKYPLYFSPVMIVNETASPLVHPQHCSYIDNILEGGEPGTYGPVEAVLPERLRSLHSLSRLLFEGLLGAEQGPVDCERRLYLTV</sequence>
<name>A0A4Y7U1I1_COPMI</name>
<accession>A0A4Y7U1I1</accession>
<evidence type="ECO:0000313" key="2">
    <source>
        <dbReference type="Proteomes" id="UP000298030"/>
    </source>
</evidence>
<proteinExistence type="predicted"/>
<dbReference type="OrthoDB" id="2825482at2759"/>
<organism evidence="1 2">
    <name type="scientific">Coprinellus micaceus</name>
    <name type="common">Glistening ink-cap mushroom</name>
    <name type="synonym">Coprinus micaceus</name>
    <dbReference type="NCBI Taxonomy" id="71717"/>
    <lineage>
        <taxon>Eukaryota</taxon>
        <taxon>Fungi</taxon>
        <taxon>Dikarya</taxon>
        <taxon>Basidiomycota</taxon>
        <taxon>Agaricomycotina</taxon>
        <taxon>Agaricomycetes</taxon>
        <taxon>Agaricomycetidae</taxon>
        <taxon>Agaricales</taxon>
        <taxon>Agaricineae</taxon>
        <taxon>Psathyrellaceae</taxon>
        <taxon>Coprinellus</taxon>
    </lineage>
</organism>
<keyword evidence="2" id="KW-1185">Reference proteome</keyword>
<protein>
    <submittedName>
        <fullName evidence="1">Uncharacterized protein</fullName>
    </submittedName>
</protein>
<comment type="caution">
    <text evidence="1">The sequence shown here is derived from an EMBL/GenBank/DDBJ whole genome shotgun (WGS) entry which is preliminary data.</text>
</comment>
<dbReference type="AlphaFoldDB" id="A0A4Y7U1I1"/>
<evidence type="ECO:0000313" key="1">
    <source>
        <dbReference type="EMBL" id="TEB39652.1"/>
    </source>
</evidence>
<dbReference type="Proteomes" id="UP000298030">
    <property type="component" value="Unassembled WGS sequence"/>
</dbReference>
<dbReference type="EMBL" id="QPFP01000001">
    <property type="protein sequence ID" value="TEB39652.1"/>
    <property type="molecule type" value="Genomic_DNA"/>
</dbReference>
<reference evidence="1 2" key="1">
    <citation type="journal article" date="2019" name="Nat. Ecol. Evol.">
        <title>Megaphylogeny resolves global patterns of mushroom evolution.</title>
        <authorList>
            <person name="Varga T."/>
            <person name="Krizsan K."/>
            <person name="Foldi C."/>
            <person name="Dima B."/>
            <person name="Sanchez-Garcia M."/>
            <person name="Sanchez-Ramirez S."/>
            <person name="Szollosi G.J."/>
            <person name="Szarkandi J.G."/>
            <person name="Papp V."/>
            <person name="Albert L."/>
            <person name="Andreopoulos W."/>
            <person name="Angelini C."/>
            <person name="Antonin V."/>
            <person name="Barry K.W."/>
            <person name="Bougher N.L."/>
            <person name="Buchanan P."/>
            <person name="Buyck B."/>
            <person name="Bense V."/>
            <person name="Catcheside P."/>
            <person name="Chovatia M."/>
            <person name="Cooper J."/>
            <person name="Damon W."/>
            <person name="Desjardin D."/>
            <person name="Finy P."/>
            <person name="Geml J."/>
            <person name="Haridas S."/>
            <person name="Hughes K."/>
            <person name="Justo A."/>
            <person name="Karasinski D."/>
            <person name="Kautmanova I."/>
            <person name="Kiss B."/>
            <person name="Kocsube S."/>
            <person name="Kotiranta H."/>
            <person name="LaButti K.M."/>
            <person name="Lechner B.E."/>
            <person name="Liimatainen K."/>
            <person name="Lipzen A."/>
            <person name="Lukacs Z."/>
            <person name="Mihaltcheva S."/>
            <person name="Morgado L.N."/>
            <person name="Niskanen T."/>
            <person name="Noordeloos M.E."/>
            <person name="Ohm R.A."/>
            <person name="Ortiz-Santana B."/>
            <person name="Ovrebo C."/>
            <person name="Racz N."/>
            <person name="Riley R."/>
            <person name="Savchenko A."/>
            <person name="Shiryaev A."/>
            <person name="Soop K."/>
            <person name="Spirin V."/>
            <person name="Szebenyi C."/>
            <person name="Tomsovsky M."/>
            <person name="Tulloss R.E."/>
            <person name="Uehling J."/>
            <person name="Grigoriev I.V."/>
            <person name="Vagvolgyi C."/>
            <person name="Papp T."/>
            <person name="Martin F.M."/>
            <person name="Miettinen O."/>
            <person name="Hibbett D.S."/>
            <person name="Nagy L.G."/>
        </authorList>
    </citation>
    <scope>NUCLEOTIDE SEQUENCE [LARGE SCALE GENOMIC DNA]</scope>
    <source>
        <strain evidence="1 2">FP101781</strain>
    </source>
</reference>
<dbReference type="SUPFAM" id="SSF52047">
    <property type="entry name" value="RNI-like"/>
    <property type="match status" value="1"/>
</dbReference>
<gene>
    <name evidence="1" type="ORF">FA13DRAFT_16406</name>
</gene>